<feature type="compositionally biased region" description="Pro residues" evidence="1">
    <location>
        <begin position="29"/>
        <end position="52"/>
    </location>
</feature>
<reference evidence="2" key="1">
    <citation type="submission" date="2022-12" db="EMBL/GenBank/DDBJ databases">
        <authorList>
            <person name="Petersen C."/>
        </authorList>
    </citation>
    <scope>NUCLEOTIDE SEQUENCE</scope>
    <source>
        <strain evidence="2">IBT 17660</strain>
    </source>
</reference>
<name>A0A9X0BFE0_9EURO</name>
<organism evidence="2 3">
    <name type="scientific">Penicillium desertorum</name>
    <dbReference type="NCBI Taxonomy" id="1303715"/>
    <lineage>
        <taxon>Eukaryota</taxon>
        <taxon>Fungi</taxon>
        <taxon>Dikarya</taxon>
        <taxon>Ascomycota</taxon>
        <taxon>Pezizomycotina</taxon>
        <taxon>Eurotiomycetes</taxon>
        <taxon>Eurotiomycetidae</taxon>
        <taxon>Eurotiales</taxon>
        <taxon>Aspergillaceae</taxon>
        <taxon>Penicillium</taxon>
    </lineage>
</organism>
<gene>
    <name evidence="2" type="ORF">N7530_012913</name>
</gene>
<feature type="region of interest" description="Disordered" evidence="1">
    <location>
        <begin position="67"/>
        <end position="426"/>
    </location>
</feature>
<sequence>MPARAHRRAPDHLAGAVPNPPCRGLALYGPPPKPPVPGPPGRWPPSTPPFPPSRSANWRIRKIAISSAPSRGPLHRPPWGEGACSEAPPPLLKRKVPPRACTPGLAPRAPASPPLHFTCPPPRPPVRPTPPPRQLAPHAPPSQGREAPPAALARGWGGGTAGGAWLRGDRRAGGVVPRGSPCQGPHLLRACLRGRAPRRPPGRSPPSTLQPRPTTPDNDDAISPTPSRGPLHRPPSPGGEGAGSTVPSIKDPASPPAWKGCPLDPRSGAPGQAVERTGESPKVTISSPNPRGGGGALHRPYWQRGHALHYPPLKRPAPRTARKACPFDPPRFDPRPSRRANWPIPKGTISLPRARGLANDPPAGGTWLSSAYHPKPRRQIDRDGATPAKEGATLLGKTKAPGPIAPPPPASGNPPHAPSANWRRGI</sequence>
<feature type="region of interest" description="Disordered" evidence="1">
    <location>
        <begin position="1"/>
        <end position="55"/>
    </location>
</feature>
<dbReference type="OrthoDB" id="4377720at2759"/>
<dbReference type="Proteomes" id="UP001147760">
    <property type="component" value="Unassembled WGS sequence"/>
</dbReference>
<evidence type="ECO:0000313" key="3">
    <source>
        <dbReference type="Proteomes" id="UP001147760"/>
    </source>
</evidence>
<accession>A0A9X0BFE0</accession>
<protein>
    <submittedName>
        <fullName evidence="2">Uncharacterized protein</fullName>
    </submittedName>
</protein>
<evidence type="ECO:0000256" key="1">
    <source>
        <dbReference type="SAM" id="MobiDB-lite"/>
    </source>
</evidence>
<reference evidence="2" key="2">
    <citation type="journal article" date="2023" name="IMA Fungus">
        <title>Comparative genomic study of the Penicillium genus elucidates a diverse pangenome and 15 lateral gene transfer events.</title>
        <authorList>
            <person name="Petersen C."/>
            <person name="Sorensen T."/>
            <person name="Nielsen M.R."/>
            <person name="Sondergaard T.E."/>
            <person name="Sorensen J.L."/>
            <person name="Fitzpatrick D.A."/>
            <person name="Frisvad J.C."/>
            <person name="Nielsen K.L."/>
        </authorList>
    </citation>
    <scope>NUCLEOTIDE SEQUENCE</scope>
    <source>
        <strain evidence="2">IBT 17660</strain>
    </source>
</reference>
<proteinExistence type="predicted"/>
<evidence type="ECO:0000313" key="2">
    <source>
        <dbReference type="EMBL" id="KAJ5453319.1"/>
    </source>
</evidence>
<dbReference type="AlphaFoldDB" id="A0A9X0BFE0"/>
<keyword evidence="3" id="KW-1185">Reference proteome</keyword>
<feature type="compositionally biased region" description="Pro residues" evidence="1">
    <location>
        <begin position="403"/>
        <end position="417"/>
    </location>
</feature>
<feature type="compositionally biased region" description="Pro residues" evidence="1">
    <location>
        <begin position="119"/>
        <end position="140"/>
    </location>
</feature>
<dbReference type="EMBL" id="JAPWDO010000012">
    <property type="protein sequence ID" value="KAJ5453319.1"/>
    <property type="molecule type" value="Genomic_DNA"/>
</dbReference>
<comment type="caution">
    <text evidence="2">The sequence shown here is derived from an EMBL/GenBank/DDBJ whole genome shotgun (WGS) entry which is preliminary data.</text>
</comment>